<name>A0A517SUH0_9BACT</name>
<reference evidence="1 2" key="1">
    <citation type="submission" date="2019-02" db="EMBL/GenBank/DDBJ databases">
        <title>Deep-cultivation of Planctomycetes and their phenomic and genomic characterization uncovers novel biology.</title>
        <authorList>
            <person name="Wiegand S."/>
            <person name="Jogler M."/>
            <person name="Boedeker C."/>
            <person name="Pinto D."/>
            <person name="Vollmers J."/>
            <person name="Rivas-Marin E."/>
            <person name="Kohn T."/>
            <person name="Peeters S.H."/>
            <person name="Heuer A."/>
            <person name="Rast P."/>
            <person name="Oberbeckmann S."/>
            <person name="Bunk B."/>
            <person name="Jeske O."/>
            <person name="Meyerdierks A."/>
            <person name="Storesund J.E."/>
            <person name="Kallscheuer N."/>
            <person name="Luecker S."/>
            <person name="Lage O.M."/>
            <person name="Pohl T."/>
            <person name="Merkel B.J."/>
            <person name="Hornburger P."/>
            <person name="Mueller R.-W."/>
            <person name="Bruemmer F."/>
            <person name="Labrenz M."/>
            <person name="Spormann A.M."/>
            <person name="Op den Camp H."/>
            <person name="Overmann J."/>
            <person name="Amann R."/>
            <person name="Jetten M.S.M."/>
            <person name="Mascher T."/>
            <person name="Medema M.H."/>
            <person name="Devos D.P."/>
            <person name="Kaster A.-K."/>
            <person name="Ovreas L."/>
            <person name="Rohde M."/>
            <person name="Galperin M.Y."/>
            <person name="Jogler C."/>
        </authorList>
    </citation>
    <scope>NUCLEOTIDE SEQUENCE [LARGE SCALE GENOMIC DNA]</scope>
    <source>
        <strain evidence="1 2">SV_7m_r</strain>
    </source>
</reference>
<evidence type="ECO:0000313" key="2">
    <source>
        <dbReference type="Proteomes" id="UP000315003"/>
    </source>
</evidence>
<dbReference type="AlphaFoldDB" id="A0A517SUH0"/>
<evidence type="ECO:0000313" key="1">
    <source>
        <dbReference type="EMBL" id="QDT59776.1"/>
    </source>
</evidence>
<dbReference type="EMBL" id="CP036272">
    <property type="protein sequence ID" value="QDT59776.1"/>
    <property type="molecule type" value="Genomic_DNA"/>
</dbReference>
<dbReference type="Proteomes" id="UP000315003">
    <property type="component" value="Chromosome"/>
</dbReference>
<dbReference type="OrthoDB" id="7067421at2"/>
<proteinExistence type="predicted"/>
<keyword evidence="2" id="KW-1185">Reference proteome</keyword>
<protein>
    <submittedName>
        <fullName evidence="1">Uncharacterized protein</fullName>
    </submittedName>
</protein>
<accession>A0A517SUH0</accession>
<sequence>MSTSRTAFIPWDEAQAGAFKQEYEDSDADRGLSHHKRKWKIVYLDSPGKPLAKVGFGTTTRIMIAGHGAIGDPTIAADHGTGGADRSYSDVVDLMFQLGLKKHYLGTIACDVCYSALGNPPFAKLLAKELWKRGVKASCVLGYKGPLGAMYNDELAGSKYTHRVVDVEDDDGNVIDTVKSSKMQQRFYGWM</sequence>
<dbReference type="RefSeq" id="WP_145271864.1">
    <property type="nucleotide sequence ID" value="NZ_CP036272.1"/>
</dbReference>
<gene>
    <name evidence="1" type="ORF">SV7mr_22860</name>
</gene>
<organism evidence="1 2">
    <name type="scientific">Stieleria bergensis</name>
    <dbReference type="NCBI Taxonomy" id="2528025"/>
    <lineage>
        <taxon>Bacteria</taxon>
        <taxon>Pseudomonadati</taxon>
        <taxon>Planctomycetota</taxon>
        <taxon>Planctomycetia</taxon>
        <taxon>Pirellulales</taxon>
        <taxon>Pirellulaceae</taxon>
        <taxon>Stieleria</taxon>
    </lineage>
</organism>